<comment type="caution">
    <text evidence="1">The sequence shown here is derived from an EMBL/GenBank/DDBJ whole genome shotgun (WGS) entry which is preliminary data.</text>
</comment>
<accession>A0A0J7I2X9</accession>
<proteinExistence type="predicted"/>
<gene>
    <name evidence="1" type="ORF">ACM46_18150</name>
</gene>
<name>A0A0J7I2X9_9FLAO</name>
<evidence type="ECO:0000313" key="2">
    <source>
        <dbReference type="Proteomes" id="UP000036261"/>
    </source>
</evidence>
<reference evidence="1 2" key="1">
    <citation type="journal article" date="2013" name="Int. J. Syst. Evol. Microbiol.">
        <title>Chryseobacterium angstadtii sp. nov., isolated from a newt tank.</title>
        <authorList>
            <person name="Kirk K.E."/>
            <person name="Hoffman J.A."/>
            <person name="Smith K.A."/>
            <person name="Strahan B.L."/>
            <person name="Failor K.C."/>
            <person name="Krebs J.E."/>
            <person name="Gale A.N."/>
            <person name="Do T.D."/>
            <person name="Sontag T.C."/>
            <person name="Batties A.M."/>
            <person name="Mistiszyn K."/>
            <person name="Newman J.D."/>
        </authorList>
    </citation>
    <scope>NUCLEOTIDE SEQUENCE [LARGE SCALE GENOMIC DNA]</scope>
    <source>
        <strain evidence="1 2">KM</strain>
    </source>
</reference>
<evidence type="ECO:0000313" key="1">
    <source>
        <dbReference type="EMBL" id="KMQ60156.1"/>
    </source>
</evidence>
<protein>
    <submittedName>
        <fullName evidence="1">Uncharacterized protein</fullName>
    </submittedName>
</protein>
<dbReference type="Proteomes" id="UP000036261">
    <property type="component" value="Unassembled WGS sequence"/>
</dbReference>
<dbReference type="AlphaFoldDB" id="A0A0J7I2X9"/>
<dbReference type="PATRIC" id="fig|558151.6.peg.3835"/>
<dbReference type="EMBL" id="LFND01000006">
    <property type="protein sequence ID" value="KMQ60156.1"/>
    <property type="molecule type" value="Genomic_DNA"/>
</dbReference>
<keyword evidence="2" id="KW-1185">Reference proteome</keyword>
<sequence>MYKRTAFKSKKNSFIKYIANLYKLIFEENDSYGSFLEMNRKNTMDQVFLSSVSYNNRKKRTQKNL</sequence>
<organism evidence="1 2">
    <name type="scientific">Chryseobacterium angstadtii</name>
    <dbReference type="NCBI Taxonomy" id="558151"/>
    <lineage>
        <taxon>Bacteria</taxon>
        <taxon>Pseudomonadati</taxon>
        <taxon>Bacteroidota</taxon>
        <taxon>Flavobacteriia</taxon>
        <taxon>Flavobacteriales</taxon>
        <taxon>Weeksellaceae</taxon>
        <taxon>Chryseobacterium group</taxon>
        <taxon>Chryseobacterium</taxon>
    </lineage>
</organism>